<dbReference type="EMBL" id="KV429057">
    <property type="protein sequence ID" value="KZT69519.1"/>
    <property type="molecule type" value="Genomic_DNA"/>
</dbReference>
<gene>
    <name evidence="1" type="ORF">DAEQUDRAFT_726486</name>
</gene>
<evidence type="ECO:0000313" key="1">
    <source>
        <dbReference type="EMBL" id="KZT69519.1"/>
    </source>
</evidence>
<name>A0A165QIR6_9APHY</name>
<protein>
    <submittedName>
        <fullName evidence="1">Uncharacterized protein</fullName>
    </submittedName>
</protein>
<organism evidence="1 2">
    <name type="scientific">Daedalea quercina L-15889</name>
    <dbReference type="NCBI Taxonomy" id="1314783"/>
    <lineage>
        <taxon>Eukaryota</taxon>
        <taxon>Fungi</taxon>
        <taxon>Dikarya</taxon>
        <taxon>Basidiomycota</taxon>
        <taxon>Agaricomycotina</taxon>
        <taxon>Agaricomycetes</taxon>
        <taxon>Polyporales</taxon>
        <taxon>Fomitopsis</taxon>
    </lineage>
</organism>
<sequence>MVYHVVAAIRCSPSAVDDGQEIAMGKMKQLLLSNPCAGTSVNCTSCHSFACAYAS</sequence>
<accession>A0A165QIR6</accession>
<keyword evidence="2" id="KW-1185">Reference proteome</keyword>
<reference evidence="1 2" key="1">
    <citation type="journal article" date="2016" name="Mol. Biol. Evol.">
        <title>Comparative Genomics of Early-Diverging Mushroom-Forming Fungi Provides Insights into the Origins of Lignocellulose Decay Capabilities.</title>
        <authorList>
            <person name="Nagy L.G."/>
            <person name="Riley R."/>
            <person name="Tritt A."/>
            <person name="Adam C."/>
            <person name="Daum C."/>
            <person name="Floudas D."/>
            <person name="Sun H."/>
            <person name="Yadav J.S."/>
            <person name="Pangilinan J."/>
            <person name="Larsson K.H."/>
            <person name="Matsuura K."/>
            <person name="Barry K."/>
            <person name="Labutti K."/>
            <person name="Kuo R."/>
            <person name="Ohm R.A."/>
            <person name="Bhattacharya S.S."/>
            <person name="Shirouzu T."/>
            <person name="Yoshinaga Y."/>
            <person name="Martin F.M."/>
            <person name="Grigoriev I.V."/>
            <person name="Hibbett D.S."/>
        </authorList>
    </citation>
    <scope>NUCLEOTIDE SEQUENCE [LARGE SCALE GENOMIC DNA]</scope>
    <source>
        <strain evidence="1 2">L-15889</strain>
    </source>
</reference>
<dbReference type="Proteomes" id="UP000076727">
    <property type="component" value="Unassembled WGS sequence"/>
</dbReference>
<dbReference type="AlphaFoldDB" id="A0A165QIR6"/>
<proteinExistence type="predicted"/>
<evidence type="ECO:0000313" key="2">
    <source>
        <dbReference type="Proteomes" id="UP000076727"/>
    </source>
</evidence>